<dbReference type="EMBL" id="HG937694">
    <property type="protein sequence ID" value="CDP38740.1"/>
    <property type="molecule type" value="Genomic_DNA"/>
</dbReference>
<feature type="region of interest" description="Disordered" evidence="9">
    <location>
        <begin position="103"/>
        <end position="129"/>
    </location>
</feature>
<evidence type="ECO:0000256" key="5">
    <source>
        <dbReference type="ARBA" id="ARBA00023163"/>
    </source>
</evidence>
<evidence type="ECO:0000313" key="10">
    <source>
        <dbReference type="EMBL" id="CDP38740.1"/>
    </source>
</evidence>
<evidence type="ECO:0000256" key="3">
    <source>
        <dbReference type="ARBA" id="ARBA00007142"/>
    </source>
</evidence>
<keyword evidence="5 7" id="KW-0804">Transcription</keyword>
<comment type="similarity">
    <text evidence="3 7">Belongs to the RRT14 family.</text>
</comment>
<proteinExistence type="inferred from homology"/>
<evidence type="ECO:0000256" key="6">
    <source>
        <dbReference type="ARBA" id="ARBA00023242"/>
    </source>
</evidence>
<reference evidence="10" key="1">
    <citation type="submission" date="2014-02" db="EMBL/GenBank/DDBJ databases">
        <authorList>
            <person name="Genoscope - CEA"/>
        </authorList>
    </citation>
    <scope>NUCLEOTIDE SEQUENCE</scope>
    <source>
        <strain evidence="10">LS3</strain>
    </source>
</reference>
<evidence type="ECO:0000256" key="2">
    <source>
        <dbReference type="ARBA" id="ARBA00004604"/>
    </source>
</evidence>
<reference evidence="10" key="2">
    <citation type="submission" date="2014-06" db="EMBL/GenBank/DDBJ databases">
        <title>The complete genome of Blastobotrys (Arxula) adeninivorans LS3 - a yeast of biotechnological interest.</title>
        <authorList>
            <person name="Kunze G."/>
            <person name="Gaillardin C."/>
            <person name="Czernicka M."/>
            <person name="Durrens P."/>
            <person name="Martin T."/>
            <person name="Boer E."/>
            <person name="Gabaldon T."/>
            <person name="Cruz J."/>
            <person name="Talla E."/>
            <person name="Marck C."/>
            <person name="Goffeau A."/>
            <person name="Barbe V."/>
            <person name="Baret P."/>
            <person name="Baronian K."/>
            <person name="Beier S."/>
            <person name="Bleykasten C."/>
            <person name="Bode R."/>
            <person name="Casaregola S."/>
            <person name="Despons L."/>
            <person name="Fairhead C."/>
            <person name="Giersberg M."/>
            <person name="Gierski P."/>
            <person name="Hahnel U."/>
            <person name="Hartmann A."/>
            <person name="Jankowska D."/>
            <person name="Jubin C."/>
            <person name="Jung P."/>
            <person name="Lafontaine I."/>
            <person name="Leh-Louis V."/>
            <person name="Lemaire M."/>
            <person name="Marcet-Houben M."/>
            <person name="Mascher M."/>
            <person name="Morel G."/>
            <person name="Richard G.-F."/>
            <person name="Riechen J."/>
            <person name="Sacerdot C."/>
            <person name="Sarkar A."/>
            <person name="Savel G."/>
            <person name="Schacherer J."/>
            <person name="Sherman D."/>
            <person name="Straub M.-L."/>
            <person name="Stein N."/>
            <person name="Thierry A."/>
            <person name="Trautwein-Schult A."/>
            <person name="Westhof E."/>
            <person name="Worch S."/>
            <person name="Dujon B."/>
            <person name="Souciet J.-L."/>
            <person name="Wincker P."/>
            <person name="Scholz U."/>
            <person name="Neuveglise N."/>
        </authorList>
    </citation>
    <scope>NUCLEOTIDE SEQUENCE</scope>
    <source>
        <strain evidence="10">LS3</strain>
    </source>
</reference>
<comment type="subcellular location">
    <subcellularLocation>
        <location evidence="2 7">Nucleus</location>
        <location evidence="2 7">Nucleolus</location>
    </subcellularLocation>
</comment>
<dbReference type="Pfam" id="PF17075">
    <property type="entry name" value="RRT14"/>
    <property type="match status" value="1"/>
</dbReference>
<sequence>MSTNKTLERLLNRTLPDDETRLIQKKQKKSTAARRRAKVLRQEKEKIKEQTALASQDQKIARIAKRKKAVARLQSWEGKSEELQELQEEILRTRQEKVGVVSKAKSKVHNTPGLTPGLAPVGYEESDSE</sequence>
<gene>
    <name evidence="7" type="primary">RRT14</name>
    <name evidence="10" type="ORF">GNLVRS02_ARAD1D41404g</name>
</gene>
<evidence type="ECO:0000256" key="9">
    <source>
        <dbReference type="SAM" id="MobiDB-lite"/>
    </source>
</evidence>
<evidence type="ECO:0000256" key="4">
    <source>
        <dbReference type="ARBA" id="ARBA00023015"/>
    </source>
</evidence>
<evidence type="ECO:0000256" key="7">
    <source>
        <dbReference type="RuleBase" id="RU362137"/>
    </source>
</evidence>
<name>A0A060TCF1_BLAAD</name>
<dbReference type="GO" id="GO:0005730">
    <property type="term" value="C:nucleolus"/>
    <property type="evidence" value="ECO:0007669"/>
    <property type="project" value="UniProtKB-SubCell"/>
</dbReference>
<dbReference type="AlphaFoldDB" id="A0A060TCF1"/>
<keyword evidence="6 7" id="KW-0539">Nucleus</keyword>
<accession>A0A060TCF1</accession>
<protein>
    <recommendedName>
        <fullName evidence="7">Regulator of rDNA transcription 14</fullName>
    </recommendedName>
</protein>
<organism evidence="10">
    <name type="scientific">Blastobotrys adeninivorans</name>
    <name type="common">Yeast</name>
    <name type="synonym">Arxula adeninivorans</name>
    <dbReference type="NCBI Taxonomy" id="409370"/>
    <lineage>
        <taxon>Eukaryota</taxon>
        <taxon>Fungi</taxon>
        <taxon>Dikarya</taxon>
        <taxon>Ascomycota</taxon>
        <taxon>Saccharomycotina</taxon>
        <taxon>Dipodascomycetes</taxon>
        <taxon>Dipodascales</taxon>
        <taxon>Trichomonascaceae</taxon>
        <taxon>Blastobotrys</taxon>
    </lineage>
</organism>
<evidence type="ECO:0000256" key="1">
    <source>
        <dbReference type="ARBA" id="ARBA00002711"/>
    </source>
</evidence>
<keyword evidence="8" id="KW-0175">Coiled coil</keyword>
<keyword evidence="4 7" id="KW-0805">Transcription regulation</keyword>
<dbReference type="InterPro" id="IPR031404">
    <property type="entry name" value="Rrt14"/>
</dbReference>
<feature type="coiled-coil region" evidence="8">
    <location>
        <begin position="23"/>
        <end position="96"/>
    </location>
</feature>
<comment type="function">
    <text evidence="1 7">Involved in ribosome biogenesis, probably through modulation of rDNA transcription.</text>
</comment>
<evidence type="ECO:0000256" key="8">
    <source>
        <dbReference type="SAM" id="Coils"/>
    </source>
</evidence>